<dbReference type="EMBL" id="LJJR01000007">
    <property type="protein sequence ID" value="KPD32496.1"/>
    <property type="molecule type" value="Genomic_DNA"/>
</dbReference>
<evidence type="ECO:0000313" key="2">
    <source>
        <dbReference type="EMBL" id="KPD32496.1"/>
    </source>
</evidence>
<dbReference type="AlphaFoldDB" id="A0A0N0IRA9"/>
<accession>A0A0N0IRA9</accession>
<sequence length="72" mass="7542">MRTLSLVLAVVALLLLLPALLPLLGWLNWVVLPLALLAAGLGLLSGEERAFKLGLLLMAVSALRLILGGGFL</sequence>
<reference evidence="2 3" key="1">
    <citation type="submission" date="2015-09" db="EMBL/GenBank/DDBJ databases">
        <title>Draft genome sequence of Thermus scotoductus strain K1 isolated from a geothermal spring in Nagorno-Karabakh, Armenia.</title>
        <authorList>
            <person name="Saghatelyan A."/>
            <person name="Poghosyan L."/>
            <person name="Panosyan H."/>
            <person name="Birkeland N.-K."/>
        </authorList>
    </citation>
    <scope>NUCLEOTIDE SEQUENCE [LARGE SCALE GENOMIC DNA]</scope>
    <source>
        <strain evidence="2 3">K1</strain>
    </source>
</reference>
<keyword evidence="1" id="KW-0472">Membrane</keyword>
<organism evidence="2 3">
    <name type="scientific">Thermus scotoductus</name>
    <dbReference type="NCBI Taxonomy" id="37636"/>
    <lineage>
        <taxon>Bacteria</taxon>
        <taxon>Thermotogati</taxon>
        <taxon>Deinococcota</taxon>
        <taxon>Deinococci</taxon>
        <taxon>Thermales</taxon>
        <taxon>Thermaceae</taxon>
        <taxon>Thermus</taxon>
    </lineage>
</organism>
<dbReference type="Proteomes" id="UP000053099">
    <property type="component" value="Unassembled WGS sequence"/>
</dbReference>
<feature type="transmembrane region" description="Helical" evidence="1">
    <location>
        <begin position="29"/>
        <end position="46"/>
    </location>
</feature>
<keyword evidence="1" id="KW-0812">Transmembrane</keyword>
<evidence type="ECO:0000256" key="1">
    <source>
        <dbReference type="SAM" id="Phobius"/>
    </source>
</evidence>
<keyword evidence="1" id="KW-1133">Transmembrane helix</keyword>
<protein>
    <submittedName>
        <fullName evidence="2">Uncharacterized protein</fullName>
    </submittedName>
</protein>
<proteinExistence type="predicted"/>
<name>A0A0N0IRA9_THESC</name>
<feature type="transmembrane region" description="Helical" evidence="1">
    <location>
        <begin position="53"/>
        <end position="71"/>
    </location>
</feature>
<evidence type="ECO:0000313" key="3">
    <source>
        <dbReference type="Proteomes" id="UP000053099"/>
    </source>
</evidence>
<comment type="caution">
    <text evidence="2">The sequence shown here is derived from an EMBL/GenBank/DDBJ whole genome shotgun (WGS) entry which is preliminary data.</text>
</comment>
<gene>
    <name evidence="2" type="ORF">AN926_03590</name>
</gene>